<proteinExistence type="predicted"/>
<name>A0A371IG16_MUCPR</name>
<sequence>MLIARFQSVREATKMQVGSMLEDPMEELMQLRQVGDFQQYQEVFDILIGKVDLNDQQKVSCYLGGLKQEISLGVKFLRPRKLYWKQ</sequence>
<feature type="non-terminal residue" evidence="1">
    <location>
        <position position="1"/>
    </location>
</feature>
<reference evidence="1" key="1">
    <citation type="submission" date="2018-05" db="EMBL/GenBank/DDBJ databases">
        <title>Draft genome of Mucuna pruriens seed.</title>
        <authorList>
            <person name="Nnadi N.E."/>
            <person name="Vos R."/>
            <person name="Hasami M.H."/>
            <person name="Devisetty U.K."/>
            <person name="Aguiy J.C."/>
        </authorList>
    </citation>
    <scope>NUCLEOTIDE SEQUENCE [LARGE SCALE GENOMIC DNA]</scope>
    <source>
        <strain evidence="1">JCA_2017</strain>
    </source>
</reference>
<organism evidence="1 2">
    <name type="scientific">Mucuna pruriens</name>
    <name type="common">Velvet bean</name>
    <name type="synonym">Dolichos pruriens</name>
    <dbReference type="NCBI Taxonomy" id="157652"/>
    <lineage>
        <taxon>Eukaryota</taxon>
        <taxon>Viridiplantae</taxon>
        <taxon>Streptophyta</taxon>
        <taxon>Embryophyta</taxon>
        <taxon>Tracheophyta</taxon>
        <taxon>Spermatophyta</taxon>
        <taxon>Magnoliopsida</taxon>
        <taxon>eudicotyledons</taxon>
        <taxon>Gunneridae</taxon>
        <taxon>Pentapetalae</taxon>
        <taxon>rosids</taxon>
        <taxon>fabids</taxon>
        <taxon>Fabales</taxon>
        <taxon>Fabaceae</taxon>
        <taxon>Papilionoideae</taxon>
        <taxon>50 kb inversion clade</taxon>
        <taxon>NPAAA clade</taxon>
        <taxon>indigoferoid/millettioid clade</taxon>
        <taxon>Phaseoleae</taxon>
        <taxon>Mucuna</taxon>
    </lineage>
</organism>
<dbReference type="EMBL" id="QJKJ01000160">
    <property type="protein sequence ID" value="RDY14002.1"/>
    <property type="molecule type" value="Genomic_DNA"/>
</dbReference>
<dbReference type="AlphaFoldDB" id="A0A371IG16"/>
<dbReference type="Proteomes" id="UP000257109">
    <property type="component" value="Unassembled WGS sequence"/>
</dbReference>
<keyword evidence="2" id="KW-1185">Reference proteome</keyword>
<protein>
    <recommendedName>
        <fullName evidence="3">Retrotransposon gag domain-containing protein</fullName>
    </recommendedName>
</protein>
<evidence type="ECO:0008006" key="3">
    <source>
        <dbReference type="Google" id="ProtNLM"/>
    </source>
</evidence>
<gene>
    <name evidence="1" type="ORF">CR513_01008</name>
</gene>
<accession>A0A371IG16</accession>
<evidence type="ECO:0000313" key="2">
    <source>
        <dbReference type="Proteomes" id="UP000257109"/>
    </source>
</evidence>
<evidence type="ECO:0000313" key="1">
    <source>
        <dbReference type="EMBL" id="RDY14002.1"/>
    </source>
</evidence>
<dbReference type="OrthoDB" id="1434596at2759"/>
<comment type="caution">
    <text evidence="1">The sequence shown here is derived from an EMBL/GenBank/DDBJ whole genome shotgun (WGS) entry which is preliminary data.</text>
</comment>